<dbReference type="GO" id="GO:0009579">
    <property type="term" value="C:thylakoid"/>
    <property type="evidence" value="ECO:0000318"/>
    <property type="project" value="GO_Central"/>
</dbReference>
<accession>M1DUR6</accession>
<dbReference type="PANTHER" id="PTHR33180:SF31">
    <property type="entry name" value="POLYPROTEIN PROTEIN"/>
    <property type="match status" value="1"/>
</dbReference>
<dbReference type="InterPro" id="IPR046796">
    <property type="entry name" value="Transposase_32_dom"/>
</dbReference>
<keyword evidence="3" id="KW-1185">Reference proteome</keyword>
<reference evidence="3" key="1">
    <citation type="journal article" date="2011" name="Nature">
        <title>Genome sequence and analysis of the tuber crop potato.</title>
        <authorList>
            <consortium name="The Potato Genome Sequencing Consortium"/>
        </authorList>
    </citation>
    <scope>NUCLEOTIDE SEQUENCE [LARGE SCALE GENOMIC DNA]</scope>
    <source>
        <strain evidence="3">cv. DM1-3 516 R44</strain>
    </source>
</reference>
<reference evidence="2" key="2">
    <citation type="submission" date="2015-06" db="UniProtKB">
        <authorList>
            <consortium name="EnsemblPlants"/>
        </authorList>
    </citation>
    <scope>IDENTIFICATION</scope>
    <source>
        <strain evidence="2">DM1-3 516 R44</strain>
    </source>
</reference>
<organism evidence="2 3">
    <name type="scientific">Solanum tuberosum</name>
    <name type="common">Potato</name>
    <dbReference type="NCBI Taxonomy" id="4113"/>
    <lineage>
        <taxon>Eukaryota</taxon>
        <taxon>Viridiplantae</taxon>
        <taxon>Streptophyta</taxon>
        <taxon>Embryophyta</taxon>
        <taxon>Tracheophyta</taxon>
        <taxon>Spermatophyta</taxon>
        <taxon>Magnoliopsida</taxon>
        <taxon>eudicotyledons</taxon>
        <taxon>Gunneridae</taxon>
        <taxon>Pentapetalae</taxon>
        <taxon>asterids</taxon>
        <taxon>lamiids</taxon>
        <taxon>Solanales</taxon>
        <taxon>Solanaceae</taxon>
        <taxon>Solanoideae</taxon>
        <taxon>Solaneae</taxon>
        <taxon>Solanum</taxon>
    </lineage>
</organism>
<dbReference type="PaxDb" id="4113-PGSC0003DMT400094725"/>
<dbReference type="HOGENOM" id="CLU_029307_1_4_1"/>
<feature type="domain" description="Putative plant transposon protein" evidence="1">
    <location>
        <begin position="36"/>
        <end position="154"/>
    </location>
</feature>
<dbReference type="Gramene" id="PGSC0003DMT400094725">
    <property type="protein sequence ID" value="PGSC0003DMT400094725"/>
    <property type="gene ID" value="PGSC0003DMG400044296"/>
</dbReference>
<proteinExistence type="predicted"/>
<evidence type="ECO:0000259" key="1">
    <source>
        <dbReference type="Pfam" id="PF20167"/>
    </source>
</evidence>
<dbReference type="GO" id="GO:0009523">
    <property type="term" value="C:photosystem II"/>
    <property type="evidence" value="ECO:0000318"/>
    <property type="project" value="GO_Central"/>
</dbReference>
<evidence type="ECO:0000313" key="2">
    <source>
        <dbReference type="EnsemblPlants" id="PGSC0003DMT400094725"/>
    </source>
</evidence>
<protein>
    <recommendedName>
        <fullName evidence="1">Putative plant transposon protein domain-containing protein</fullName>
    </recommendedName>
</protein>
<evidence type="ECO:0000313" key="3">
    <source>
        <dbReference type="Proteomes" id="UP000011115"/>
    </source>
</evidence>
<dbReference type="Pfam" id="PF20167">
    <property type="entry name" value="Transposase_32"/>
    <property type="match status" value="1"/>
</dbReference>
<dbReference type="AlphaFoldDB" id="M1DUR6"/>
<dbReference type="EnsemblPlants" id="PGSC0003DMT400094725">
    <property type="protein sequence ID" value="PGSC0003DMT400094725"/>
    <property type="gene ID" value="PGSC0003DMG400044296"/>
</dbReference>
<dbReference type="PANTHER" id="PTHR33180">
    <property type="entry name" value="PHOTOSYSTEM II CP43 REACTION CENTER PROTEIN"/>
    <property type="match status" value="1"/>
</dbReference>
<sequence>MNRLKTEGLRTIREEKRLSTDGVIDRYPEIMSSLRSHKFQIFTKPCGPYISSWVREFYSAYSALIPQGMKPTAKFKTVDYVVVRGRKVKCGSDAINAVLECSVRIEDDCQYKIRTTVLEDMKKWLALLISDGTPRWLDVGAAIEKKYLNVASEMLMRTKQRQTSLPFPVLITKLCRRARVPRYVKKDVEVIPTYSTDIRRIEVEYLKDEAKKKMVASVDSSPIVDIDTLRAEAPFPTLEF</sequence>
<dbReference type="InParanoid" id="M1DUR6"/>
<name>M1DUR6_SOLTU</name>
<dbReference type="Proteomes" id="UP000011115">
    <property type="component" value="Unassembled WGS sequence"/>
</dbReference>